<sequence>MRADWIVIVTTIIAIIACIAPLLMAVVNRDWTYWAMAFPAVFFNPLGADGLCDIKPPDHVALPGKDAGVGWWGLQHRFTDWEECGIGARCADCQSSQSDIGG</sequence>
<proteinExistence type="predicted"/>
<dbReference type="EMBL" id="VXIT01000005">
    <property type="protein sequence ID" value="KAA6412574.1"/>
    <property type="molecule type" value="Genomic_DNA"/>
</dbReference>
<evidence type="ECO:0000313" key="2">
    <source>
        <dbReference type="EMBL" id="KAA6412574.1"/>
    </source>
</evidence>
<keyword evidence="1" id="KW-0472">Membrane</keyword>
<evidence type="ECO:0000256" key="1">
    <source>
        <dbReference type="SAM" id="Phobius"/>
    </source>
</evidence>
<keyword evidence="1" id="KW-0812">Transmembrane</keyword>
<accession>A0A5M8PT14</accession>
<dbReference type="PROSITE" id="PS51257">
    <property type="entry name" value="PROKAR_LIPOPROTEIN"/>
    <property type="match status" value="1"/>
</dbReference>
<name>A0A5M8PT14_9LECA</name>
<dbReference type="AlphaFoldDB" id="A0A5M8PT14"/>
<protein>
    <submittedName>
        <fullName evidence="2">Integral membrane</fullName>
    </submittedName>
</protein>
<reference evidence="2 3" key="1">
    <citation type="submission" date="2019-09" db="EMBL/GenBank/DDBJ databases">
        <title>The hologenome of the rock-dwelling lichen Lasallia pustulata.</title>
        <authorList>
            <person name="Greshake Tzovaras B."/>
            <person name="Segers F."/>
            <person name="Bicker A."/>
            <person name="Dal Grande F."/>
            <person name="Otte J."/>
            <person name="Hankeln T."/>
            <person name="Schmitt I."/>
            <person name="Ebersberger I."/>
        </authorList>
    </citation>
    <scope>NUCLEOTIDE SEQUENCE [LARGE SCALE GENOMIC DNA]</scope>
    <source>
        <strain evidence="2">A1-1</strain>
    </source>
</reference>
<keyword evidence="1" id="KW-1133">Transmembrane helix</keyword>
<feature type="transmembrane region" description="Helical" evidence="1">
    <location>
        <begin position="6"/>
        <end position="27"/>
    </location>
</feature>
<dbReference type="OrthoDB" id="2130629at2759"/>
<evidence type="ECO:0000313" key="3">
    <source>
        <dbReference type="Proteomes" id="UP000324767"/>
    </source>
</evidence>
<organism evidence="2 3">
    <name type="scientific">Lasallia pustulata</name>
    <dbReference type="NCBI Taxonomy" id="136370"/>
    <lineage>
        <taxon>Eukaryota</taxon>
        <taxon>Fungi</taxon>
        <taxon>Dikarya</taxon>
        <taxon>Ascomycota</taxon>
        <taxon>Pezizomycotina</taxon>
        <taxon>Lecanoromycetes</taxon>
        <taxon>OSLEUM clade</taxon>
        <taxon>Umbilicariomycetidae</taxon>
        <taxon>Umbilicariales</taxon>
        <taxon>Umbilicariaceae</taxon>
        <taxon>Lasallia</taxon>
    </lineage>
</organism>
<dbReference type="Proteomes" id="UP000324767">
    <property type="component" value="Unassembled WGS sequence"/>
</dbReference>
<comment type="caution">
    <text evidence="2">The sequence shown here is derived from an EMBL/GenBank/DDBJ whole genome shotgun (WGS) entry which is preliminary data.</text>
</comment>
<gene>
    <name evidence="2" type="ORF">FRX48_03565</name>
</gene>